<keyword evidence="7" id="KW-0560">Oxidoreductase</keyword>
<evidence type="ECO:0000256" key="3">
    <source>
        <dbReference type="ARBA" id="ARBA00011738"/>
    </source>
</evidence>
<evidence type="ECO:0000256" key="18">
    <source>
        <dbReference type="ARBA" id="ARBA00048060"/>
    </source>
</evidence>
<accession>A0A8T2K8R0</accession>
<comment type="caution">
    <text evidence="28">The sequence shown here is derived from an EMBL/GenBank/DDBJ whole genome shotgun (WGS) entry which is preliminary data.</text>
</comment>
<dbReference type="CDD" id="cd05332">
    <property type="entry name" value="11beta-HSD1_like_SDR_c"/>
    <property type="match status" value="1"/>
</dbReference>
<dbReference type="SUPFAM" id="SSF51735">
    <property type="entry name" value="NAD(P)-binding Rossmann-fold domains"/>
    <property type="match status" value="1"/>
</dbReference>
<evidence type="ECO:0000256" key="24">
    <source>
        <dbReference type="ARBA" id="ARBA00048702"/>
    </source>
</evidence>
<evidence type="ECO:0000256" key="2">
    <source>
        <dbReference type="ARBA" id="ARBA00006484"/>
    </source>
</evidence>
<comment type="catalytic activity">
    <reaction evidence="27">
        <text>7-oxopregnenolone + NADPH + H(+) = 7beta-hydroxypregnenolone + NADP(+)</text>
        <dbReference type="Rhea" id="RHEA:69436"/>
        <dbReference type="ChEBI" id="CHEBI:15378"/>
        <dbReference type="ChEBI" id="CHEBI:57783"/>
        <dbReference type="ChEBI" id="CHEBI:58349"/>
        <dbReference type="ChEBI" id="CHEBI:183806"/>
        <dbReference type="ChEBI" id="CHEBI:183807"/>
    </reaction>
    <physiologicalReaction direction="left-to-right" evidence="27">
        <dbReference type="Rhea" id="RHEA:69437"/>
    </physiologicalReaction>
</comment>
<dbReference type="InterPro" id="IPR051253">
    <property type="entry name" value="11-beta-HSD"/>
</dbReference>
<evidence type="ECO:0000256" key="11">
    <source>
        <dbReference type="ARBA" id="ARBA00040963"/>
    </source>
</evidence>
<evidence type="ECO:0000256" key="5">
    <source>
        <dbReference type="ARBA" id="ARBA00022824"/>
    </source>
</evidence>
<dbReference type="Proteomes" id="UP000812440">
    <property type="component" value="Chromosome 2"/>
</dbReference>
<dbReference type="EC" id="1.1.1.146" evidence="9"/>
<comment type="catalytic activity">
    <reaction evidence="16">
        <text>3beta-hydroxy-5-androstene-7,17-dione + NADPH + H(+) = 3beta,7beta-dihydroxyandrost-5-en-17-one + NADP(+)</text>
        <dbReference type="Rhea" id="RHEA:69452"/>
        <dbReference type="ChEBI" id="CHEBI:15378"/>
        <dbReference type="ChEBI" id="CHEBI:57783"/>
        <dbReference type="ChEBI" id="CHEBI:58349"/>
        <dbReference type="ChEBI" id="CHEBI:183368"/>
        <dbReference type="ChEBI" id="CHEBI:183808"/>
    </reaction>
    <physiologicalReaction direction="left-to-right" evidence="16">
        <dbReference type="Rhea" id="RHEA:69453"/>
    </physiologicalReaction>
</comment>
<dbReference type="GO" id="GO:0047022">
    <property type="term" value="F:7-beta-hydroxysteroid dehydrogenase (NADP+) activity"/>
    <property type="evidence" value="ECO:0007669"/>
    <property type="project" value="UniProtKB-EC"/>
</dbReference>
<evidence type="ECO:0000256" key="25">
    <source>
        <dbReference type="ARBA" id="ARBA00049300"/>
    </source>
</evidence>
<evidence type="ECO:0000256" key="8">
    <source>
        <dbReference type="ARBA" id="ARBA00023136"/>
    </source>
</evidence>
<evidence type="ECO:0000256" key="20">
    <source>
        <dbReference type="ARBA" id="ARBA00048376"/>
    </source>
</evidence>
<proteinExistence type="inferred from homology"/>
<dbReference type="InterPro" id="IPR036291">
    <property type="entry name" value="NAD(P)-bd_dom_sf"/>
</dbReference>
<organism evidence="28 29">
    <name type="scientific">Hymenochirus boettgeri</name>
    <name type="common">Congo dwarf clawed frog</name>
    <dbReference type="NCBI Taxonomy" id="247094"/>
    <lineage>
        <taxon>Eukaryota</taxon>
        <taxon>Metazoa</taxon>
        <taxon>Chordata</taxon>
        <taxon>Craniata</taxon>
        <taxon>Vertebrata</taxon>
        <taxon>Euteleostomi</taxon>
        <taxon>Amphibia</taxon>
        <taxon>Batrachia</taxon>
        <taxon>Anura</taxon>
        <taxon>Pipoidea</taxon>
        <taxon>Pipidae</taxon>
        <taxon>Pipinae</taxon>
        <taxon>Hymenochirus</taxon>
    </lineage>
</organism>
<evidence type="ECO:0000256" key="10">
    <source>
        <dbReference type="ARBA" id="ARBA00039048"/>
    </source>
</evidence>
<dbReference type="PRINTS" id="PR00081">
    <property type="entry name" value="GDHRDH"/>
</dbReference>
<evidence type="ECO:0000256" key="9">
    <source>
        <dbReference type="ARBA" id="ARBA00038971"/>
    </source>
</evidence>
<keyword evidence="6" id="KW-1133">Transmembrane helix</keyword>
<evidence type="ECO:0000256" key="7">
    <source>
        <dbReference type="ARBA" id="ARBA00023002"/>
    </source>
</evidence>
<comment type="catalytic activity">
    <reaction evidence="24">
        <text>tauroursodeoxycholate + NADP(+) = 7-oxotaurolithocholate + NADPH + H(+)</text>
        <dbReference type="Rhea" id="RHEA:68980"/>
        <dbReference type="ChEBI" id="CHEBI:15378"/>
        <dbReference type="ChEBI" id="CHEBI:57783"/>
        <dbReference type="ChEBI" id="CHEBI:58349"/>
        <dbReference type="ChEBI" id="CHEBI:132028"/>
        <dbReference type="ChEBI" id="CHEBI:137724"/>
    </reaction>
    <physiologicalReaction direction="right-to-left" evidence="24">
        <dbReference type="Rhea" id="RHEA:68982"/>
    </physiologicalReaction>
</comment>
<comment type="catalytic activity">
    <reaction evidence="18">
        <text>glycoursodeoxycholate + NADP(+) = 7-oxoglycolithocholate + NADPH + H(+)</text>
        <dbReference type="Rhea" id="RHEA:68976"/>
        <dbReference type="ChEBI" id="CHEBI:15378"/>
        <dbReference type="ChEBI" id="CHEBI:57783"/>
        <dbReference type="ChEBI" id="CHEBI:58349"/>
        <dbReference type="ChEBI" id="CHEBI:132030"/>
        <dbReference type="ChEBI" id="CHEBI:137818"/>
    </reaction>
    <physiologicalReaction direction="right-to-left" evidence="18">
        <dbReference type="Rhea" id="RHEA:68978"/>
    </physiologicalReaction>
</comment>
<dbReference type="InterPro" id="IPR002347">
    <property type="entry name" value="SDR_fam"/>
</dbReference>
<comment type="catalytic activity">
    <reaction evidence="26">
        <text>7-oxolithocholate + NADPH + H(+) = ursodeoxycholate + NADP(+)</text>
        <dbReference type="Rhea" id="RHEA:47540"/>
        <dbReference type="ChEBI" id="CHEBI:15378"/>
        <dbReference type="ChEBI" id="CHEBI:57783"/>
        <dbReference type="ChEBI" id="CHEBI:58349"/>
        <dbReference type="ChEBI" id="CHEBI:78604"/>
        <dbReference type="ChEBI" id="CHEBI:78605"/>
    </reaction>
    <physiologicalReaction direction="left-to-right" evidence="26">
        <dbReference type="Rhea" id="RHEA:47541"/>
    </physiologicalReaction>
</comment>
<dbReference type="EC" id="1.1.1.201" evidence="10"/>
<evidence type="ECO:0000313" key="29">
    <source>
        <dbReference type="Proteomes" id="UP000812440"/>
    </source>
</evidence>
<evidence type="ECO:0000256" key="13">
    <source>
        <dbReference type="ARBA" id="ARBA00041676"/>
    </source>
</evidence>
<protein>
    <recommendedName>
        <fullName evidence="11">11-beta-hydroxysteroid dehydrogenase 1</fullName>
        <ecNumber evidence="9">1.1.1.146</ecNumber>
        <ecNumber evidence="10">1.1.1.201</ecNumber>
    </recommendedName>
    <alternativeName>
        <fullName evidence="13">7-oxosteroid reductase</fullName>
    </alternativeName>
    <alternativeName>
        <fullName evidence="12">Corticosteroid 11-beta-dehydrogenase isozyme 1</fullName>
    </alternativeName>
</protein>
<evidence type="ECO:0000256" key="15">
    <source>
        <dbReference type="ARBA" id="ARBA00047373"/>
    </source>
</evidence>
<dbReference type="AlphaFoldDB" id="A0A8T2K8R0"/>
<name>A0A8T2K8R0_9PIPI</name>
<dbReference type="FunFam" id="3.40.50.720:FF:000329">
    <property type="entry name" value="Corticosteroid 11-beta-dehydrogenase isozyme 1"/>
    <property type="match status" value="1"/>
</dbReference>
<comment type="subunit">
    <text evidence="3">Homodimer.</text>
</comment>
<reference evidence="28" key="1">
    <citation type="thesis" date="2020" institute="ProQuest LLC" country="789 East Eisenhower Parkway, Ann Arbor, MI, USA">
        <title>Comparative Genomics and Chromosome Evolution.</title>
        <authorList>
            <person name="Mudd A.B."/>
        </authorList>
    </citation>
    <scope>NUCLEOTIDE SEQUENCE</scope>
    <source>
        <strain evidence="28">Female2</strain>
        <tissue evidence="28">Blood</tissue>
    </source>
</reference>
<comment type="catalytic activity">
    <reaction evidence="17">
        <text>corticosterone + NADP(+) = 11-dehydrocorticosterone + NADPH + H(+)</text>
        <dbReference type="Rhea" id="RHEA:42200"/>
        <dbReference type="ChEBI" id="CHEBI:15378"/>
        <dbReference type="ChEBI" id="CHEBI:16827"/>
        <dbReference type="ChEBI" id="CHEBI:57783"/>
        <dbReference type="ChEBI" id="CHEBI:58349"/>
        <dbReference type="ChEBI" id="CHEBI:78600"/>
    </reaction>
    <physiologicalReaction direction="left-to-right" evidence="17">
        <dbReference type="Rhea" id="RHEA:42201"/>
    </physiologicalReaction>
    <physiologicalReaction direction="right-to-left" evidence="17">
        <dbReference type="Rhea" id="RHEA:42202"/>
    </physiologicalReaction>
</comment>
<gene>
    <name evidence="28" type="ORF">GDO86_003250</name>
</gene>
<evidence type="ECO:0000256" key="23">
    <source>
        <dbReference type="ARBA" id="ARBA00048678"/>
    </source>
</evidence>
<dbReference type="GO" id="GO:0006706">
    <property type="term" value="P:steroid catabolic process"/>
    <property type="evidence" value="ECO:0007669"/>
    <property type="project" value="TreeGrafter"/>
</dbReference>
<comment type="similarity">
    <text evidence="2">Belongs to the short-chain dehydrogenases/reductases (SDR) family.</text>
</comment>
<keyword evidence="8" id="KW-0472">Membrane</keyword>
<evidence type="ECO:0000256" key="12">
    <source>
        <dbReference type="ARBA" id="ARBA00041539"/>
    </source>
</evidence>
<comment type="catalytic activity">
    <reaction evidence="23">
        <text>3beta,7alpha-dihydroxyandrost-5-en-17-one + NADP(+) = 3beta-hydroxy-5-androstene-7,17-dione + NADPH + H(+)</text>
        <dbReference type="Rhea" id="RHEA:69440"/>
        <dbReference type="ChEBI" id="CHEBI:15378"/>
        <dbReference type="ChEBI" id="CHEBI:57783"/>
        <dbReference type="ChEBI" id="CHEBI:58349"/>
        <dbReference type="ChEBI" id="CHEBI:81471"/>
        <dbReference type="ChEBI" id="CHEBI:183808"/>
    </reaction>
    <physiologicalReaction direction="left-to-right" evidence="23">
        <dbReference type="Rhea" id="RHEA:69441"/>
    </physiologicalReaction>
</comment>
<dbReference type="OrthoDB" id="1933717at2759"/>
<comment type="catalytic activity">
    <reaction evidence="25">
        <text>a 7beta-hydroxysteroid + NADP(+) = a 7-oxosteroid + NADPH + H(+)</text>
        <dbReference type="Rhea" id="RHEA:20233"/>
        <dbReference type="ChEBI" id="CHEBI:15378"/>
        <dbReference type="ChEBI" id="CHEBI:35349"/>
        <dbReference type="ChEBI" id="CHEBI:47789"/>
        <dbReference type="ChEBI" id="CHEBI:57783"/>
        <dbReference type="ChEBI" id="CHEBI:58349"/>
        <dbReference type="EC" id="1.1.1.201"/>
    </reaction>
    <physiologicalReaction direction="right-to-left" evidence="25">
        <dbReference type="Rhea" id="RHEA:20235"/>
    </physiologicalReaction>
</comment>
<dbReference type="EMBL" id="JAACNH010000002">
    <property type="protein sequence ID" value="KAG8450906.1"/>
    <property type="molecule type" value="Genomic_DNA"/>
</dbReference>
<evidence type="ECO:0000256" key="19">
    <source>
        <dbReference type="ARBA" id="ARBA00048061"/>
    </source>
</evidence>
<evidence type="ECO:0000256" key="1">
    <source>
        <dbReference type="ARBA" id="ARBA00004648"/>
    </source>
</evidence>
<evidence type="ECO:0000256" key="21">
    <source>
        <dbReference type="ARBA" id="ARBA00048585"/>
    </source>
</evidence>
<keyword evidence="4" id="KW-0812">Transmembrane</keyword>
<keyword evidence="29" id="KW-1185">Reference proteome</keyword>
<comment type="catalytic activity">
    <reaction evidence="19">
        <text>taurochenodeoxycholate + NADP(+) = 7-oxotaurolithocholate + NADPH + H(+)</text>
        <dbReference type="Rhea" id="RHEA:65060"/>
        <dbReference type="ChEBI" id="CHEBI:9407"/>
        <dbReference type="ChEBI" id="CHEBI:15378"/>
        <dbReference type="ChEBI" id="CHEBI:57783"/>
        <dbReference type="ChEBI" id="CHEBI:58349"/>
        <dbReference type="ChEBI" id="CHEBI:137724"/>
    </reaction>
    <physiologicalReaction direction="right-to-left" evidence="19">
        <dbReference type="Rhea" id="RHEA:65062"/>
    </physiologicalReaction>
</comment>
<dbReference type="InterPro" id="IPR020904">
    <property type="entry name" value="Sc_DH/Rdtase_CS"/>
</dbReference>
<comment type="catalytic activity">
    <reaction evidence="22">
        <text>glycochenodeoxycholate + NADP(+) = 7-oxoglycolithocholate + NADPH + H(+)</text>
        <dbReference type="Rhea" id="RHEA:65056"/>
        <dbReference type="ChEBI" id="CHEBI:15378"/>
        <dbReference type="ChEBI" id="CHEBI:36252"/>
        <dbReference type="ChEBI" id="CHEBI:57783"/>
        <dbReference type="ChEBI" id="CHEBI:58349"/>
        <dbReference type="ChEBI" id="CHEBI:137818"/>
    </reaction>
    <physiologicalReaction direction="right-to-left" evidence="22">
        <dbReference type="Rhea" id="RHEA:65058"/>
    </physiologicalReaction>
</comment>
<dbReference type="Pfam" id="PF00106">
    <property type="entry name" value="adh_short"/>
    <property type="match status" value="1"/>
</dbReference>
<keyword evidence="5" id="KW-0256">Endoplasmic reticulum</keyword>
<evidence type="ECO:0000256" key="14">
    <source>
        <dbReference type="ARBA" id="ARBA00047269"/>
    </source>
</evidence>
<evidence type="ECO:0000256" key="17">
    <source>
        <dbReference type="ARBA" id="ARBA00047749"/>
    </source>
</evidence>
<evidence type="ECO:0000256" key="27">
    <source>
        <dbReference type="ARBA" id="ARBA00049520"/>
    </source>
</evidence>
<evidence type="ECO:0000256" key="4">
    <source>
        <dbReference type="ARBA" id="ARBA00022692"/>
    </source>
</evidence>
<dbReference type="PANTHER" id="PTHR44279:SF1">
    <property type="entry name" value="11-BETA-HYDROXYSTEROID DEHYDROGENASE 1"/>
    <property type="match status" value="1"/>
</dbReference>
<dbReference type="GO" id="GO:0070524">
    <property type="term" value="F:11-beta-hydroxysteroid dehydrogenase (NADP+) activity"/>
    <property type="evidence" value="ECO:0007669"/>
    <property type="project" value="UniProtKB-EC"/>
</dbReference>
<comment type="catalytic activity">
    <reaction evidence="21">
        <text>7-oxocholesterol + NADPH + H(+) = 7beta-hydroxycholesterol + NADP(+)</text>
        <dbReference type="Rhea" id="RHEA:68656"/>
        <dbReference type="ChEBI" id="CHEBI:15378"/>
        <dbReference type="ChEBI" id="CHEBI:42989"/>
        <dbReference type="ChEBI" id="CHEBI:57783"/>
        <dbReference type="ChEBI" id="CHEBI:58349"/>
        <dbReference type="ChEBI" id="CHEBI:64294"/>
    </reaction>
    <physiologicalReaction direction="left-to-right" evidence="21">
        <dbReference type="Rhea" id="RHEA:68657"/>
    </physiologicalReaction>
</comment>
<evidence type="ECO:0000256" key="26">
    <source>
        <dbReference type="ARBA" id="ARBA00049462"/>
    </source>
</evidence>
<comment type="catalytic activity">
    <reaction evidence="20">
        <text>an 11beta-hydroxysteroid + NADP(+) = an 11-oxosteroid + NADPH + H(+)</text>
        <dbReference type="Rhea" id="RHEA:11388"/>
        <dbReference type="ChEBI" id="CHEBI:15378"/>
        <dbReference type="ChEBI" id="CHEBI:35346"/>
        <dbReference type="ChEBI" id="CHEBI:47787"/>
        <dbReference type="ChEBI" id="CHEBI:57783"/>
        <dbReference type="ChEBI" id="CHEBI:58349"/>
        <dbReference type="EC" id="1.1.1.146"/>
    </reaction>
    <physiologicalReaction direction="left-to-right" evidence="20">
        <dbReference type="Rhea" id="RHEA:11389"/>
    </physiologicalReaction>
    <physiologicalReaction direction="right-to-left" evidence="20">
        <dbReference type="Rhea" id="RHEA:11390"/>
    </physiologicalReaction>
</comment>
<dbReference type="Gene3D" id="3.40.50.720">
    <property type="entry name" value="NAD(P)-binding Rossmann-like Domain"/>
    <property type="match status" value="1"/>
</dbReference>
<evidence type="ECO:0000256" key="6">
    <source>
        <dbReference type="ARBA" id="ARBA00022989"/>
    </source>
</evidence>
<dbReference type="GO" id="GO:0005496">
    <property type="term" value="F:steroid binding"/>
    <property type="evidence" value="ECO:0007669"/>
    <property type="project" value="TreeGrafter"/>
</dbReference>
<dbReference type="GO" id="GO:0005789">
    <property type="term" value="C:endoplasmic reticulum membrane"/>
    <property type="evidence" value="ECO:0007669"/>
    <property type="project" value="UniProtKB-SubCell"/>
</dbReference>
<comment type="subcellular location">
    <subcellularLocation>
        <location evidence="1">Endoplasmic reticulum membrane</location>
        <topology evidence="1">Single-pass type II membrane protein</topology>
    </subcellularLocation>
</comment>
<comment type="catalytic activity">
    <reaction evidence="15">
        <text>3beta-hydroxy-5alpha-androstane-7,17-dione + NADPH + H(+) = 3beta,7beta-dihydroxy-5alpha-androstan-17-one + NADP(+)</text>
        <dbReference type="Rhea" id="RHEA:69456"/>
        <dbReference type="ChEBI" id="CHEBI:15378"/>
        <dbReference type="ChEBI" id="CHEBI:57783"/>
        <dbReference type="ChEBI" id="CHEBI:58349"/>
        <dbReference type="ChEBI" id="CHEBI:79834"/>
        <dbReference type="ChEBI" id="CHEBI:183809"/>
    </reaction>
    <physiologicalReaction direction="left-to-right" evidence="15">
        <dbReference type="Rhea" id="RHEA:69457"/>
    </physiologicalReaction>
</comment>
<evidence type="ECO:0000256" key="16">
    <source>
        <dbReference type="ARBA" id="ARBA00047608"/>
    </source>
</evidence>
<evidence type="ECO:0000313" key="28">
    <source>
        <dbReference type="EMBL" id="KAG8450906.1"/>
    </source>
</evidence>
<dbReference type="PANTHER" id="PTHR44279">
    <property type="entry name" value="HYDROXYSTEROID (11-BETA) DEHYDROGENASE 1-LIKE B-RELATED"/>
    <property type="match status" value="1"/>
</dbReference>
<sequence length="293" mass="32407">MAIIKVIVAFTGICLAFYFYSGTDVFEDDMLKGKKVIVTGASSGIGEQMAYHVARMGSHVLVTARTVDKLEKVVAQCKQLGAASVHYIAGNMNNMTFAKQVVHEAEKIFGGLDMLILNHIGWTYFNYFDGNVDHIRDLLEINVLSYATMTVAALPMLKKSNGNIVVVSSIAGKVPSPLSVPYSTTKFALDGFFSSLRIEFVQQKIDVSITLCVISYIDTDSAVKSVSGVITQPPAPKKECALEIIKGGALRKREVYYLYRAAKIPLLIRDWAPEFLEYLTLKNYDVKNLPKKE</sequence>
<evidence type="ECO:0000256" key="22">
    <source>
        <dbReference type="ARBA" id="ARBA00048661"/>
    </source>
</evidence>
<comment type="catalytic activity">
    <reaction evidence="14">
        <text>chenodeoxycholate + NADP(+) = 7-oxolithocholate + NADPH + H(+)</text>
        <dbReference type="Rhea" id="RHEA:53820"/>
        <dbReference type="ChEBI" id="CHEBI:15378"/>
        <dbReference type="ChEBI" id="CHEBI:36234"/>
        <dbReference type="ChEBI" id="CHEBI:57783"/>
        <dbReference type="ChEBI" id="CHEBI:58349"/>
        <dbReference type="ChEBI" id="CHEBI:78605"/>
    </reaction>
    <physiologicalReaction direction="right-to-left" evidence="14">
        <dbReference type="Rhea" id="RHEA:53822"/>
    </physiologicalReaction>
</comment>
<dbReference type="PROSITE" id="PS00061">
    <property type="entry name" value="ADH_SHORT"/>
    <property type="match status" value="1"/>
</dbReference>